<feature type="chain" id="PRO_5043542256" description="DUF4773 domain-containing protein" evidence="2">
    <location>
        <begin position="23"/>
        <end position="267"/>
    </location>
</feature>
<keyword evidence="1" id="KW-0408">Iron</keyword>
<dbReference type="EMBL" id="JARQZJ010000125">
    <property type="protein sequence ID" value="KAK9890218.1"/>
    <property type="molecule type" value="Genomic_DNA"/>
</dbReference>
<evidence type="ECO:0000256" key="2">
    <source>
        <dbReference type="SAM" id="SignalP"/>
    </source>
</evidence>
<accession>A0AAW1V9X3</accession>
<dbReference type="GO" id="GO:0051536">
    <property type="term" value="F:iron-sulfur cluster binding"/>
    <property type="evidence" value="ECO:0007669"/>
    <property type="project" value="UniProtKB-KW"/>
</dbReference>
<organism evidence="4 5">
    <name type="scientific">Henosepilachna vigintioctopunctata</name>
    <dbReference type="NCBI Taxonomy" id="420089"/>
    <lineage>
        <taxon>Eukaryota</taxon>
        <taxon>Metazoa</taxon>
        <taxon>Ecdysozoa</taxon>
        <taxon>Arthropoda</taxon>
        <taxon>Hexapoda</taxon>
        <taxon>Insecta</taxon>
        <taxon>Pterygota</taxon>
        <taxon>Neoptera</taxon>
        <taxon>Endopterygota</taxon>
        <taxon>Coleoptera</taxon>
        <taxon>Polyphaga</taxon>
        <taxon>Cucujiformia</taxon>
        <taxon>Coccinelloidea</taxon>
        <taxon>Coccinellidae</taxon>
        <taxon>Epilachninae</taxon>
        <taxon>Epilachnini</taxon>
        <taxon>Henosepilachna</taxon>
    </lineage>
</organism>
<evidence type="ECO:0000313" key="5">
    <source>
        <dbReference type="Proteomes" id="UP001431783"/>
    </source>
</evidence>
<dbReference type="PANTHER" id="PTHR36299">
    <property type="entry name" value="AGAP008005-PA"/>
    <property type="match status" value="1"/>
</dbReference>
<protein>
    <recommendedName>
        <fullName evidence="3">DUF4773 domain-containing protein</fullName>
    </recommendedName>
</protein>
<feature type="signal peptide" evidence="2">
    <location>
        <begin position="1"/>
        <end position="22"/>
    </location>
</feature>
<dbReference type="Proteomes" id="UP001431783">
    <property type="component" value="Unassembled WGS sequence"/>
</dbReference>
<name>A0AAW1V9X3_9CUCU</name>
<evidence type="ECO:0000256" key="1">
    <source>
        <dbReference type="ARBA" id="ARBA00023014"/>
    </source>
</evidence>
<gene>
    <name evidence="4" type="ORF">WA026_010327</name>
</gene>
<dbReference type="InterPro" id="IPR031941">
    <property type="entry name" value="DUF4773"/>
</dbReference>
<dbReference type="SUPFAM" id="SSF54292">
    <property type="entry name" value="2Fe-2S ferredoxin-like"/>
    <property type="match status" value="1"/>
</dbReference>
<dbReference type="PANTHER" id="PTHR36299:SF4">
    <property type="entry name" value="GH07892P-RELATED"/>
    <property type="match status" value="1"/>
</dbReference>
<dbReference type="AlphaFoldDB" id="A0AAW1V9X3"/>
<keyword evidence="1" id="KW-0411">Iron-sulfur</keyword>
<dbReference type="InterPro" id="IPR036010">
    <property type="entry name" value="2Fe-2S_ferredoxin-like_sf"/>
</dbReference>
<keyword evidence="2" id="KW-0732">Signal</keyword>
<feature type="domain" description="DUF4773" evidence="3">
    <location>
        <begin position="72"/>
        <end position="187"/>
    </location>
</feature>
<keyword evidence="5" id="KW-1185">Reference proteome</keyword>
<reference evidence="4 5" key="1">
    <citation type="submission" date="2023-03" db="EMBL/GenBank/DDBJ databases">
        <title>Genome insight into feeding habits of ladybird beetles.</title>
        <authorList>
            <person name="Li H.-S."/>
            <person name="Huang Y.-H."/>
            <person name="Pang H."/>
        </authorList>
    </citation>
    <scope>NUCLEOTIDE SEQUENCE [LARGE SCALE GENOMIC DNA]</scope>
    <source>
        <strain evidence="4">SYSU_2023b</strain>
        <tissue evidence="4">Whole body</tissue>
    </source>
</reference>
<dbReference type="CDD" id="cd00207">
    <property type="entry name" value="fer2"/>
    <property type="match status" value="1"/>
</dbReference>
<evidence type="ECO:0000313" key="4">
    <source>
        <dbReference type="EMBL" id="KAK9890218.1"/>
    </source>
</evidence>
<sequence length="267" mass="29698">MDMCGIKIEVLICVVLIHFNVAAKMPPIQSNRGNAGNPRNVSITSTALQVATKPPTRVTTTRRPILSGLRFPCSCHEGECGCCTGYILDRFNQKGCINITYDPDDFSITAYMSMNGKVLYKNSISGKNPPPLCIRIPRFQNIRFCVEFSNIYFASRNVHLCIDAEANWQDFTLLQWSFDCIRMGAAGFAVVPPEEGGGLPSNSIDVGEEEVEDYDDSAKNAQVEIQSNSLIFDKSIKNLNKRKLNSGNVKLKKLGNNSVFISYDRKH</sequence>
<keyword evidence="1" id="KW-0479">Metal-binding</keyword>
<proteinExistence type="predicted"/>
<dbReference type="InterPro" id="IPR001041">
    <property type="entry name" value="2Fe-2S_ferredoxin-type"/>
</dbReference>
<dbReference type="Pfam" id="PF15998">
    <property type="entry name" value="DUF4773"/>
    <property type="match status" value="1"/>
</dbReference>
<evidence type="ECO:0000259" key="3">
    <source>
        <dbReference type="Pfam" id="PF15998"/>
    </source>
</evidence>
<comment type="caution">
    <text evidence="4">The sequence shown here is derived from an EMBL/GenBank/DDBJ whole genome shotgun (WGS) entry which is preliminary data.</text>
</comment>